<evidence type="ECO:0000313" key="2">
    <source>
        <dbReference type="Proteomes" id="UP000256486"/>
    </source>
</evidence>
<proteinExistence type="predicted"/>
<accession>A0A3E0VN91</accession>
<dbReference type="OrthoDB" id="3870258at2"/>
<evidence type="ECO:0000313" key="1">
    <source>
        <dbReference type="EMBL" id="RFA11145.1"/>
    </source>
</evidence>
<sequence>MQWDLTQLALTALRDHAFALAGSGAIREHGFMNRPTQDVDLFTNDPDPESFESAVDGLVLEMEITGLSVENVRRAPRFAQLRITTTTGHSVDMDLAVDWRQQDPVALAVGPVLSVEDAVGNKVSALYSRAEARDYLDVDAIRLSGRFTDAQLLSAVAERDAGFDSPTFAGQLEQVIRIRPDRVERYGVSAEQLEAIGQRFVLWAAEIRS</sequence>
<dbReference type="EMBL" id="NBWZ01000001">
    <property type="protein sequence ID" value="RFA11145.1"/>
    <property type="molecule type" value="Genomic_DNA"/>
</dbReference>
<gene>
    <name evidence="1" type="ORF">B7R54_07260</name>
</gene>
<name>A0A3E0VN91_9MICO</name>
<dbReference type="AlphaFoldDB" id="A0A3E0VN91"/>
<protein>
    <recommendedName>
        <fullName evidence="3">Nucleotidyl transferase AbiEii/AbiGii toxin family protein</fullName>
    </recommendedName>
</protein>
<comment type="caution">
    <text evidence="1">The sequence shown here is derived from an EMBL/GenBank/DDBJ whole genome shotgun (WGS) entry which is preliminary data.</text>
</comment>
<evidence type="ECO:0008006" key="3">
    <source>
        <dbReference type="Google" id="ProtNLM"/>
    </source>
</evidence>
<dbReference type="Pfam" id="PF08843">
    <property type="entry name" value="AbiEii"/>
    <property type="match status" value="1"/>
</dbReference>
<dbReference type="InterPro" id="IPR014942">
    <property type="entry name" value="AbiEii"/>
</dbReference>
<reference evidence="1 2" key="1">
    <citation type="submission" date="2017-04" db="EMBL/GenBank/DDBJ databases">
        <title>Comparative genome analysis of Subtercola boreus.</title>
        <authorList>
            <person name="Cho Y.-J."/>
            <person name="Cho A."/>
            <person name="Kim O.-S."/>
            <person name="Lee J.-I."/>
        </authorList>
    </citation>
    <scope>NUCLEOTIDE SEQUENCE [LARGE SCALE GENOMIC DNA]</scope>
    <source>
        <strain evidence="1 2">K300</strain>
    </source>
</reference>
<organism evidence="1 2">
    <name type="scientific">Subtercola boreus</name>
    <dbReference type="NCBI Taxonomy" id="120213"/>
    <lineage>
        <taxon>Bacteria</taxon>
        <taxon>Bacillati</taxon>
        <taxon>Actinomycetota</taxon>
        <taxon>Actinomycetes</taxon>
        <taxon>Micrococcales</taxon>
        <taxon>Microbacteriaceae</taxon>
        <taxon>Subtercola</taxon>
    </lineage>
</organism>
<keyword evidence="2" id="KW-1185">Reference proteome</keyword>
<dbReference type="Proteomes" id="UP000256486">
    <property type="component" value="Unassembled WGS sequence"/>
</dbReference>